<dbReference type="InterPro" id="IPR050426">
    <property type="entry name" value="Glycosyltransferase_28"/>
</dbReference>
<dbReference type="Pfam" id="PF03033">
    <property type="entry name" value="Glyco_transf_28"/>
    <property type="match status" value="1"/>
</dbReference>
<keyword evidence="2" id="KW-0808">Transferase</keyword>
<dbReference type="GO" id="GO:0005975">
    <property type="term" value="P:carbohydrate metabolic process"/>
    <property type="evidence" value="ECO:0007669"/>
    <property type="project" value="InterPro"/>
</dbReference>
<reference evidence="2 3" key="1">
    <citation type="journal article" date="2012" name="Science">
        <title>The Paleozoic origin of enzymatic lignin decomposition reconstructed from 31 fungal genomes.</title>
        <authorList>
            <person name="Floudas D."/>
            <person name="Binder M."/>
            <person name="Riley R."/>
            <person name="Barry K."/>
            <person name="Blanchette R.A."/>
            <person name="Henrissat B."/>
            <person name="Martinez A.T."/>
            <person name="Otillar R."/>
            <person name="Spatafora J.W."/>
            <person name="Yadav J.S."/>
            <person name="Aerts A."/>
            <person name="Benoit I."/>
            <person name="Boyd A."/>
            <person name="Carlson A."/>
            <person name="Copeland A."/>
            <person name="Coutinho P.M."/>
            <person name="de Vries R.P."/>
            <person name="Ferreira P."/>
            <person name="Findley K."/>
            <person name="Foster B."/>
            <person name="Gaskell J."/>
            <person name="Glotzer D."/>
            <person name="Gorecki P."/>
            <person name="Heitman J."/>
            <person name="Hesse C."/>
            <person name="Hori C."/>
            <person name="Igarashi K."/>
            <person name="Jurgens J.A."/>
            <person name="Kallen N."/>
            <person name="Kersten P."/>
            <person name="Kohler A."/>
            <person name="Kuees U."/>
            <person name="Kumar T.K.A."/>
            <person name="Kuo A."/>
            <person name="LaButti K."/>
            <person name="Larrondo L.F."/>
            <person name="Lindquist E."/>
            <person name="Ling A."/>
            <person name="Lombard V."/>
            <person name="Lucas S."/>
            <person name="Lundell T."/>
            <person name="Martin R."/>
            <person name="McLaughlin D.J."/>
            <person name="Morgenstern I."/>
            <person name="Morin E."/>
            <person name="Murat C."/>
            <person name="Nagy L.G."/>
            <person name="Nolan M."/>
            <person name="Ohm R.A."/>
            <person name="Patyshakuliyeva A."/>
            <person name="Rokas A."/>
            <person name="Ruiz-Duenas F.J."/>
            <person name="Sabat G."/>
            <person name="Salamov A."/>
            <person name="Samejima M."/>
            <person name="Schmutz J."/>
            <person name="Slot J.C."/>
            <person name="St John F."/>
            <person name="Stenlid J."/>
            <person name="Sun H."/>
            <person name="Sun S."/>
            <person name="Syed K."/>
            <person name="Tsang A."/>
            <person name="Wiebenga A."/>
            <person name="Young D."/>
            <person name="Pisabarro A."/>
            <person name="Eastwood D.C."/>
            <person name="Martin F."/>
            <person name="Cullen D."/>
            <person name="Grigoriev I.V."/>
            <person name="Hibbett D.S."/>
        </authorList>
    </citation>
    <scope>NUCLEOTIDE SEQUENCE [LARGE SCALE GENOMIC DNA]</scope>
    <source>
        <strain evidence="2 3">ATCC 11539</strain>
    </source>
</reference>
<dbReference type="AlphaFoldDB" id="S7PT69"/>
<dbReference type="GeneID" id="19304763"/>
<accession>S7PT69</accession>
<dbReference type="Proteomes" id="UP000030669">
    <property type="component" value="Unassembled WGS sequence"/>
</dbReference>
<dbReference type="EMBL" id="KB469314">
    <property type="protein sequence ID" value="EPQ50593.1"/>
    <property type="molecule type" value="Genomic_DNA"/>
</dbReference>
<dbReference type="RefSeq" id="XP_007870870.1">
    <property type="nucleotide sequence ID" value="XM_007872679.1"/>
</dbReference>
<dbReference type="FunFam" id="3.40.50.2000:FF:000268">
    <property type="entry name" value="Glycosyltransferase family 1 protein"/>
    <property type="match status" value="1"/>
</dbReference>
<dbReference type="PANTHER" id="PTHR48050:SF13">
    <property type="entry name" value="STEROL 3-BETA-GLUCOSYLTRANSFERASE UGT80A2"/>
    <property type="match status" value="1"/>
</dbReference>
<dbReference type="InterPro" id="IPR004276">
    <property type="entry name" value="GlycoTrans_28_N"/>
</dbReference>
<dbReference type="GO" id="GO:0016758">
    <property type="term" value="F:hexosyltransferase activity"/>
    <property type="evidence" value="ECO:0007669"/>
    <property type="project" value="InterPro"/>
</dbReference>
<dbReference type="HOGENOM" id="CLU_1107240_0_0_1"/>
<evidence type="ECO:0000259" key="1">
    <source>
        <dbReference type="Pfam" id="PF03033"/>
    </source>
</evidence>
<keyword evidence="3" id="KW-1185">Reference proteome</keyword>
<protein>
    <submittedName>
        <fullName evidence="2">UDP-Glycosyltransferase/glycogen phosphorylase</fullName>
    </submittedName>
</protein>
<dbReference type="OrthoDB" id="5835829at2759"/>
<proteinExistence type="predicted"/>
<dbReference type="PANTHER" id="PTHR48050">
    <property type="entry name" value="STEROL 3-BETA-GLUCOSYLTRANSFERASE"/>
    <property type="match status" value="1"/>
</dbReference>
<evidence type="ECO:0000313" key="2">
    <source>
        <dbReference type="EMBL" id="EPQ50593.1"/>
    </source>
</evidence>
<gene>
    <name evidence="2" type="ORF">GLOTRDRAFT_141405</name>
</gene>
<dbReference type="Gene3D" id="3.40.50.2000">
    <property type="entry name" value="Glycogen Phosphorylase B"/>
    <property type="match status" value="1"/>
</dbReference>
<dbReference type="OMA" id="CKDPDIG"/>
<feature type="domain" description="Glycosyltransferase family 28 N-terminal" evidence="1">
    <location>
        <begin position="103"/>
        <end position="238"/>
    </location>
</feature>
<dbReference type="eggNOG" id="KOG1192">
    <property type="taxonomic scope" value="Eukaryota"/>
</dbReference>
<name>S7PT69_GLOTA</name>
<evidence type="ECO:0000313" key="3">
    <source>
        <dbReference type="Proteomes" id="UP000030669"/>
    </source>
</evidence>
<sequence length="251" mass="27932">MRQDDDADGPILPKPLAEHAEEEGHYVDIHTIDNPHFTDYSHYQSVGEGLASTATLDEDGRIVVSFDLQKKLPDLHEDHAPEVDEFAVDTEAWKTRNVPKLSIVIMIVGSRGDVQPYVALGKRLLQDGHRVRIATHDTFRKFVRSAGLEFHNIGGDPQQLMSYMVKNPGLIPGIESMTNGDIGRKRDMLREMINGCWRACYEPDDETGQAFAPDVIISNPPAFGHVHCAEALGIPLQLSFSALMLICRFAC</sequence>
<dbReference type="KEGG" id="gtr:GLOTRDRAFT_141405"/>
<organism evidence="2 3">
    <name type="scientific">Gloeophyllum trabeum (strain ATCC 11539 / FP-39264 / Madison 617)</name>
    <name type="common">Brown rot fungus</name>
    <dbReference type="NCBI Taxonomy" id="670483"/>
    <lineage>
        <taxon>Eukaryota</taxon>
        <taxon>Fungi</taxon>
        <taxon>Dikarya</taxon>
        <taxon>Basidiomycota</taxon>
        <taxon>Agaricomycotina</taxon>
        <taxon>Agaricomycetes</taxon>
        <taxon>Gloeophyllales</taxon>
        <taxon>Gloeophyllaceae</taxon>
        <taxon>Gloeophyllum</taxon>
    </lineage>
</organism>
<dbReference type="SUPFAM" id="SSF53756">
    <property type="entry name" value="UDP-Glycosyltransferase/glycogen phosphorylase"/>
    <property type="match status" value="1"/>
</dbReference>